<dbReference type="EMBL" id="JAECZO010000001">
    <property type="protein sequence ID" value="KAK7199730.1"/>
    <property type="molecule type" value="Genomic_DNA"/>
</dbReference>
<dbReference type="PANTHER" id="PTHR23324">
    <property type="entry name" value="SEC14 RELATED PROTEIN"/>
    <property type="match status" value="1"/>
</dbReference>
<gene>
    <name evidence="2" type="ORF">NESM_000019100</name>
</gene>
<dbReference type="InterPro" id="IPR036598">
    <property type="entry name" value="GOLD_dom_sf"/>
</dbReference>
<feature type="domain" description="CRAL-TRIO" evidence="1">
    <location>
        <begin position="133"/>
        <end position="326"/>
    </location>
</feature>
<dbReference type="PANTHER" id="PTHR23324:SF83">
    <property type="entry name" value="SEC14-LIKE PROTEIN 2"/>
    <property type="match status" value="1"/>
</dbReference>
<dbReference type="SUPFAM" id="SSF52087">
    <property type="entry name" value="CRAL/TRIO domain"/>
    <property type="match status" value="1"/>
</dbReference>
<dbReference type="Gene3D" id="2.60.120.680">
    <property type="entry name" value="GOLD domain"/>
    <property type="match status" value="1"/>
</dbReference>
<dbReference type="InterPro" id="IPR011074">
    <property type="entry name" value="CRAL/TRIO_N_dom"/>
</dbReference>
<dbReference type="GO" id="GO:0005737">
    <property type="term" value="C:cytoplasm"/>
    <property type="evidence" value="ECO:0007669"/>
    <property type="project" value="TreeGrafter"/>
</dbReference>
<proteinExistence type="predicted"/>
<evidence type="ECO:0000313" key="3">
    <source>
        <dbReference type="Proteomes" id="UP001430356"/>
    </source>
</evidence>
<reference evidence="2 3" key="1">
    <citation type="journal article" date="2021" name="MBio">
        <title>A New Model Trypanosomatid, Novymonas esmeraldas: Genomic Perception of Its 'Candidatus Pandoraea novymonadis' Endosymbiont.</title>
        <authorList>
            <person name="Zakharova A."/>
            <person name="Saura A."/>
            <person name="Butenko A."/>
            <person name="Podesvova L."/>
            <person name="Warmusova S."/>
            <person name="Kostygov A.Y."/>
            <person name="Nenarokova A."/>
            <person name="Lukes J."/>
            <person name="Opperdoes F.R."/>
            <person name="Yurchenko V."/>
        </authorList>
    </citation>
    <scope>NUCLEOTIDE SEQUENCE [LARGE SCALE GENOMIC DNA]</scope>
    <source>
        <strain evidence="2 3">E262AT.01</strain>
    </source>
</reference>
<comment type="caution">
    <text evidence="2">The sequence shown here is derived from an EMBL/GenBank/DDBJ whole genome shotgun (WGS) entry which is preliminary data.</text>
</comment>
<dbReference type="SMART" id="SM01100">
    <property type="entry name" value="CRAL_TRIO_N"/>
    <property type="match status" value="1"/>
</dbReference>
<accession>A0AAW0F385</accession>
<evidence type="ECO:0000259" key="1">
    <source>
        <dbReference type="PROSITE" id="PS50191"/>
    </source>
</evidence>
<dbReference type="SUPFAM" id="SSF101576">
    <property type="entry name" value="Supernatant protein factor (SPF), C-terminal domain"/>
    <property type="match status" value="1"/>
</dbReference>
<dbReference type="InterPro" id="IPR036273">
    <property type="entry name" value="CRAL/TRIO_N_dom_sf"/>
</dbReference>
<dbReference type="PROSITE" id="PS50191">
    <property type="entry name" value="CRAL_TRIO"/>
    <property type="match status" value="1"/>
</dbReference>
<evidence type="ECO:0000313" key="2">
    <source>
        <dbReference type="EMBL" id="KAK7199730.1"/>
    </source>
</evidence>
<dbReference type="SUPFAM" id="SSF46938">
    <property type="entry name" value="CRAL/TRIO N-terminal domain"/>
    <property type="match status" value="1"/>
</dbReference>
<dbReference type="Gene3D" id="3.40.525.10">
    <property type="entry name" value="CRAL-TRIO lipid binding domain"/>
    <property type="match status" value="1"/>
</dbReference>
<keyword evidence="3" id="KW-1185">Reference proteome</keyword>
<dbReference type="AlphaFoldDB" id="A0AAW0F385"/>
<dbReference type="InterPro" id="IPR051064">
    <property type="entry name" value="SEC14/CRAL-TRIO_domain"/>
</dbReference>
<dbReference type="Pfam" id="PF00650">
    <property type="entry name" value="CRAL_TRIO"/>
    <property type="match status" value="1"/>
</dbReference>
<dbReference type="InterPro" id="IPR036865">
    <property type="entry name" value="CRAL-TRIO_dom_sf"/>
</dbReference>
<dbReference type="Proteomes" id="UP001430356">
    <property type="component" value="Unassembled WGS sequence"/>
</dbReference>
<sequence length="466" mass="53290">MTVIGGKKVYRYARLTPEREAKITELVQLMRSTFNPLPKQLLRMIRYNVSSDDAPTTRNSTRVFCYCFLQAREWSVPKALEMMKQSVEYRKANKLDERSELPPAMSVRGWDTAEIAQHFLITPRLTDTRVDFLFNHLRHHFKMGFHYWDRNGLPTLYVMLGEVRPRNALRRLKQVARVGHTVHDAAFEMLQHVMGVGESLVWFQQNKLDRQCLDVDASEGQIRSVNIVLDMRGLNYKHLWKPAIDVMRSALSRLFLYYPDCVHRILAVNCPPMVLFAYKVVRSALPASVQRKVSFATPAETLGLLSTLIDPQYIPSHYGGSCDCADTCVFAYDPVHATPQSDEETSTCARDDVLTETIRINAGCDYVRVFTLAAEETVAWEFASTESKGVLFRTYFVPAATAAEMRWARVSAKELSSFLVSKDTPVEGADAFVATEAGTLVLLWDNRRAWFSQKRVQMRVYKEICD</sequence>
<name>A0AAW0F385_9TRYP</name>
<dbReference type="CDD" id="cd00170">
    <property type="entry name" value="SEC14"/>
    <property type="match status" value="1"/>
</dbReference>
<organism evidence="2 3">
    <name type="scientific">Novymonas esmeraldas</name>
    <dbReference type="NCBI Taxonomy" id="1808958"/>
    <lineage>
        <taxon>Eukaryota</taxon>
        <taxon>Discoba</taxon>
        <taxon>Euglenozoa</taxon>
        <taxon>Kinetoplastea</taxon>
        <taxon>Metakinetoplastina</taxon>
        <taxon>Trypanosomatida</taxon>
        <taxon>Trypanosomatidae</taxon>
        <taxon>Novymonas</taxon>
    </lineage>
</organism>
<dbReference type="InterPro" id="IPR001251">
    <property type="entry name" value="CRAL-TRIO_dom"/>
</dbReference>
<dbReference type="SMART" id="SM00516">
    <property type="entry name" value="SEC14"/>
    <property type="match status" value="1"/>
</dbReference>
<protein>
    <submittedName>
        <fullName evidence="2">CRAL/TRIO domain containing protein</fullName>
    </submittedName>
</protein>